<comment type="caution">
    <text evidence="2">The sequence shown here is derived from an EMBL/GenBank/DDBJ whole genome shotgun (WGS) entry which is preliminary data.</text>
</comment>
<feature type="signal peptide" evidence="1">
    <location>
        <begin position="1"/>
        <end position="16"/>
    </location>
</feature>
<gene>
    <name evidence="2" type="ORF">MKZ38_004638</name>
</gene>
<dbReference type="Proteomes" id="UP001201980">
    <property type="component" value="Unassembled WGS sequence"/>
</dbReference>
<reference evidence="2" key="1">
    <citation type="submission" date="2022-07" db="EMBL/GenBank/DDBJ databases">
        <title>Draft genome sequence of Zalerion maritima ATCC 34329, a (micro)plastics degrading marine fungus.</title>
        <authorList>
            <person name="Paco A."/>
            <person name="Goncalves M.F.M."/>
            <person name="Rocha-Santos T.A.P."/>
            <person name="Alves A."/>
        </authorList>
    </citation>
    <scope>NUCLEOTIDE SEQUENCE</scope>
    <source>
        <strain evidence="2">ATCC 34329</strain>
    </source>
</reference>
<name>A0AAD5WQX7_9PEZI</name>
<protein>
    <submittedName>
        <fullName evidence="2">Uncharacterized protein</fullName>
    </submittedName>
</protein>
<feature type="chain" id="PRO_5042066087" evidence="1">
    <location>
        <begin position="17"/>
        <end position="175"/>
    </location>
</feature>
<evidence type="ECO:0000313" key="3">
    <source>
        <dbReference type="Proteomes" id="UP001201980"/>
    </source>
</evidence>
<proteinExistence type="predicted"/>
<organism evidence="2 3">
    <name type="scientific">Zalerion maritima</name>
    <dbReference type="NCBI Taxonomy" id="339359"/>
    <lineage>
        <taxon>Eukaryota</taxon>
        <taxon>Fungi</taxon>
        <taxon>Dikarya</taxon>
        <taxon>Ascomycota</taxon>
        <taxon>Pezizomycotina</taxon>
        <taxon>Sordariomycetes</taxon>
        <taxon>Lulworthiomycetidae</taxon>
        <taxon>Lulworthiales</taxon>
        <taxon>Lulworthiaceae</taxon>
        <taxon>Zalerion</taxon>
    </lineage>
</organism>
<keyword evidence="3" id="KW-1185">Reference proteome</keyword>
<evidence type="ECO:0000256" key="1">
    <source>
        <dbReference type="SAM" id="SignalP"/>
    </source>
</evidence>
<evidence type="ECO:0000313" key="2">
    <source>
        <dbReference type="EMBL" id="KAJ2897515.1"/>
    </source>
</evidence>
<keyword evidence="1" id="KW-0732">Signal</keyword>
<dbReference type="AlphaFoldDB" id="A0AAD5WQX7"/>
<accession>A0AAD5WQX7</accession>
<sequence length="175" mass="18981">MITLSLILLMIADNLGDERADFFVVAVYHACLCLWTYGRLAEMTGEEEEGEGKEDGMSRLAVGSGLPGASGMSSLPDIQVDGPESLQSQRWISHGRGIPVISGSGSMMPGDSLNNGEEVFRLVPLITSPRRRREDSFIHNVIELLGRTFCTPGTFVPILENVCQILRALDGLETG</sequence>
<dbReference type="EMBL" id="JAKWBI020000272">
    <property type="protein sequence ID" value="KAJ2897515.1"/>
    <property type="molecule type" value="Genomic_DNA"/>
</dbReference>